<dbReference type="InterPro" id="IPR052559">
    <property type="entry name" value="V-haloperoxidase"/>
</dbReference>
<feature type="signal peptide" evidence="1">
    <location>
        <begin position="1"/>
        <end position="27"/>
    </location>
</feature>
<evidence type="ECO:0000313" key="4">
    <source>
        <dbReference type="Proteomes" id="UP001139700"/>
    </source>
</evidence>
<reference evidence="3" key="1">
    <citation type="submission" date="2021-12" db="EMBL/GenBank/DDBJ databases">
        <title>Novel species in genus Dyadobacter.</title>
        <authorList>
            <person name="Ma C."/>
        </authorList>
    </citation>
    <scope>NUCLEOTIDE SEQUENCE</scope>
    <source>
        <strain evidence="3">CY399</strain>
    </source>
</reference>
<evidence type="ECO:0000256" key="1">
    <source>
        <dbReference type="SAM" id="SignalP"/>
    </source>
</evidence>
<dbReference type="Gene3D" id="1.10.606.20">
    <property type="match status" value="1"/>
</dbReference>
<dbReference type="PANTHER" id="PTHR34599:SF2">
    <property type="entry name" value="TRAF-TYPE DOMAIN-CONTAINING PROTEIN"/>
    <property type="match status" value="1"/>
</dbReference>
<organism evidence="3 4">
    <name type="scientific">Dyadobacter fanqingshengii</name>
    <dbReference type="NCBI Taxonomy" id="2906443"/>
    <lineage>
        <taxon>Bacteria</taxon>
        <taxon>Pseudomonadati</taxon>
        <taxon>Bacteroidota</taxon>
        <taxon>Cytophagia</taxon>
        <taxon>Cytophagales</taxon>
        <taxon>Spirosomataceae</taxon>
        <taxon>Dyadobacter</taxon>
    </lineage>
</organism>
<dbReference type="SUPFAM" id="SSF48317">
    <property type="entry name" value="Acid phosphatase/Vanadium-dependent haloperoxidase"/>
    <property type="match status" value="1"/>
</dbReference>
<feature type="domain" description="Phosphatidic acid phosphatase type 2/haloperoxidase" evidence="2">
    <location>
        <begin position="308"/>
        <end position="417"/>
    </location>
</feature>
<name>A0A9X1PBI5_9BACT</name>
<dbReference type="RefSeq" id="WP_234613751.1">
    <property type="nucleotide sequence ID" value="NZ_CP098806.1"/>
</dbReference>
<proteinExistence type="predicted"/>
<evidence type="ECO:0000259" key="2">
    <source>
        <dbReference type="Pfam" id="PF01569"/>
    </source>
</evidence>
<dbReference type="InterPro" id="IPR036938">
    <property type="entry name" value="PAP2/HPO_sf"/>
</dbReference>
<gene>
    <name evidence="3" type="ORF">LXM24_13895</name>
</gene>
<accession>A0A9X1PBI5</accession>
<dbReference type="CDD" id="cd03398">
    <property type="entry name" value="PAP2_haloperoxidase"/>
    <property type="match status" value="1"/>
</dbReference>
<evidence type="ECO:0000313" key="3">
    <source>
        <dbReference type="EMBL" id="MCF0041189.1"/>
    </source>
</evidence>
<protein>
    <submittedName>
        <fullName evidence="3">Vanadium-dependent haloperoxidase</fullName>
    </submittedName>
</protein>
<dbReference type="Proteomes" id="UP001139700">
    <property type="component" value="Unassembled WGS sequence"/>
</dbReference>
<sequence>MKQCLQSRHAITISVWLIICSVCAAWAHPGAFKHPKDVSSFPADAVTSWVNLQLKIAQTTPAPPPVTLRRCVYTGVTLYESVVAGMPEYQSIASQLNGLGALPSAEKGETYYWPASANAAMAAITRSFYPMTSPANKASIDSLEAANVLLYQKVSKSDELARSAAFGKSIAEAVFNWAKTDGNDDKSPFNIPAIAGAWLPTPPSNMPASLTNWGKNRCIFIGSDEDADEQKPIPYSTDPGSAYYAQVKEVYDISQSLTPEQKSIALFWADDPDGKSYGGAHWLSILNQLLIKEKSNMETAVVANVKLGIACSEAAISIFKGKYRYNGLRPVTYIRTVMNKPEWNTLIVTPPHPEYPSGHAVISAAAAQTLTLLFGDQYKFTDNSYNRLGFAPRSFNSFEEAAIEAGNSRVYGGIHYRKTCDAGQNQGKKIAQNLHDKIRFKRS</sequence>
<dbReference type="InterPro" id="IPR000326">
    <property type="entry name" value="PAP2/HPO"/>
</dbReference>
<keyword evidence="1" id="KW-0732">Signal</keyword>
<dbReference type="AlphaFoldDB" id="A0A9X1PBI5"/>
<dbReference type="Pfam" id="PF01569">
    <property type="entry name" value="PAP2"/>
    <property type="match status" value="1"/>
</dbReference>
<feature type="chain" id="PRO_5040779660" evidence="1">
    <location>
        <begin position="28"/>
        <end position="443"/>
    </location>
</feature>
<dbReference type="EMBL" id="JAJTTA010000002">
    <property type="protein sequence ID" value="MCF0041189.1"/>
    <property type="molecule type" value="Genomic_DNA"/>
</dbReference>
<dbReference type="PANTHER" id="PTHR34599">
    <property type="entry name" value="PEROXIDASE-RELATED"/>
    <property type="match status" value="1"/>
</dbReference>
<keyword evidence="4" id="KW-1185">Reference proteome</keyword>
<comment type="caution">
    <text evidence="3">The sequence shown here is derived from an EMBL/GenBank/DDBJ whole genome shotgun (WGS) entry which is preliminary data.</text>
</comment>